<evidence type="ECO:0000256" key="3">
    <source>
        <dbReference type="ARBA" id="ARBA00022741"/>
    </source>
</evidence>
<keyword evidence="3" id="KW-0547">Nucleotide-binding</keyword>
<evidence type="ECO:0000313" key="8">
    <source>
        <dbReference type="EMBL" id="KAK3086113.1"/>
    </source>
</evidence>
<evidence type="ECO:0000256" key="5">
    <source>
        <dbReference type="ARBA" id="ARBA00022840"/>
    </source>
</evidence>
<keyword evidence="9" id="KW-1185">Reference proteome</keyword>
<dbReference type="GO" id="GO:0005524">
    <property type="term" value="F:ATP binding"/>
    <property type="evidence" value="ECO:0007669"/>
    <property type="project" value="UniProtKB-KW"/>
</dbReference>
<dbReference type="Pfam" id="PF02816">
    <property type="entry name" value="Alpha_kinase"/>
    <property type="match status" value="1"/>
</dbReference>
<evidence type="ECO:0000256" key="6">
    <source>
        <dbReference type="SAM" id="MobiDB-lite"/>
    </source>
</evidence>
<evidence type="ECO:0000256" key="1">
    <source>
        <dbReference type="ARBA" id="ARBA00022527"/>
    </source>
</evidence>
<reference evidence="8" key="1">
    <citation type="submission" date="2019-08" db="EMBL/GenBank/DDBJ databases">
        <title>The improved chromosome-level genome for the pearl oyster Pinctada fucata martensii using PacBio sequencing and Hi-C.</title>
        <authorList>
            <person name="Zheng Z."/>
        </authorList>
    </citation>
    <scope>NUCLEOTIDE SEQUENCE</scope>
    <source>
        <strain evidence="8">ZZ-2019</strain>
        <tissue evidence="8">Adductor muscle</tissue>
    </source>
</reference>
<comment type="caution">
    <text evidence="8">The sequence shown here is derived from an EMBL/GenBank/DDBJ whole genome shotgun (WGS) entry which is preliminary data.</text>
</comment>
<dbReference type="InterPro" id="IPR004166">
    <property type="entry name" value="a-kinase_dom"/>
</dbReference>
<keyword evidence="2" id="KW-0808">Transferase</keyword>
<evidence type="ECO:0000256" key="2">
    <source>
        <dbReference type="ARBA" id="ARBA00022679"/>
    </source>
</evidence>
<dbReference type="GO" id="GO:0004674">
    <property type="term" value="F:protein serine/threonine kinase activity"/>
    <property type="evidence" value="ECO:0007669"/>
    <property type="project" value="UniProtKB-KW"/>
</dbReference>
<dbReference type="InterPro" id="IPR051852">
    <property type="entry name" value="Alpha-type_PK"/>
</dbReference>
<dbReference type="AlphaFoldDB" id="A0AA89BKN7"/>
<dbReference type="PANTHER" id="PTHR45992">
    <property type="entry name" value="EUKARYOTIC ELONGATION FACTOR 2 KINASE-RELATED"/>
    <property type="match status" value="1"/>
</dbReference>
<feature type="compositionally biased region" description="Polar residues" evidence="6">
    <location>
        <begin position="394"/>
        <end position="406"/>
    </location>
</feature>
<organism evidence="8 9">
    <name type="scientific">Pinctada imbricata</name>
    <name type="common">Atlantic pearl-oyster</name>
    <name type="synonym">Pinctada martensii</name>
    <dbReference type="NCBI Taxonomy" id="66713"/>
    <lineage>
        <taxon>Eukaryota</taxon>
        <taxon>Metazoa</taxon>
        <taxon>Spiralia</taxon>
        <taxon>Lophotrochozoa</taxon>
        <taxon>Mollusca</taxon>
        <taxon>Bivalvia</taxon>
        <taxon>Autobranchia</taxon>
        <taxon>Pteriomorphia</taxon>
        <taxon>Pterioida</taxon>
        <taxon>Pterioidea</taxon>
        <taxon>Pteriidae</taxon>
        <taxon>Pinctada</taxon>
    </lineage>
</organism>
<protein>
    <recommendedName>
        <fullName evidence="7">Alpha-type protein kinase domain-containing protein</fullName>
    </recommendedName>
</protein>
<proteinExistence type="predicted"/>
<evidence type="ECO:0000313" key="9">
    <source>
        <dbReference type="Proteomes" id="UP001186944"/>
    </source>
</evidence>
<dbReference type="InterPro" id="IPR011009">
    <property type="entry name" value="Kinase-like_dom_sf"/>
</dbReference>
<name>A0AA89BKN7_PINIB</name>
<evidence type="ECO:0000259" key="7">
    <source>
        <dbReference type="PROSITE" id="PS51158"/>
    </source>
</evidence>
<gene>
    <name evidence="8" type="ORF">FSP39_013720</name>
</gene>
<keyword evidence="1" id="KW-0723">Serine/threonine-protein kinase</keyword>
<dbReference type="Proteomes" id="UP001186944">
    <property type="component" value="Unassembled WGS sequence"/>
</dbReference>
<dbReference type="PANTHER" id="PTHR45992:SF11">
    <property type="entry name" value="ALPHA-TYPE PROTEIN KINASE DOMAIN-CONTAINING PROTEIN"/>
    <property type="match status" value="1"/>
</dbReference>
<dbReference type="EMBL" id="VSWD01000012">
    <property type="protein sequence ID" value="KAK3086113.1"/>
    <property type="molecule type" value="Genomic_DNA"/>
</dbReference>
<feature type="compositionally biased region" description="Basic and acidic residues" evidence="6">
    <location>
        <begin position="278"/>
        <end position="295"/>
    </location>
</feature>
<feature type="domain" description="Alpha-type protein kinase" evidence="7">
    <location>
        <begin position="18"/>
        <end position="250"/>
    </location>
</feature>
<dbReference type="SUPFAM" id="SSF56112">
    <property type="entry name" value="Protein kinase-like (PK-like)"/>
    <property type="match status" value="1"/>
</dbReference>
<feature type="region of interest" description="Disordered" evidence="6">
    <location>
        <begin position="249"/>
        <end position="384"/>
    </location>
</feature>
<keyword evidence="4" id="KW-0418">Kinase</keyword>
<dbReference type="SMART" id="SM00811">
    <property type="entry name" value="Alpha_kinase"/>
    <property type="match status" value="1"/>
</dbReference>
<feature type="region of interest" description="Disordered" evidence="6">
    <location>
        <begin position="394"/>
        <end position="413"/>
    </location>
</feature>
<feature type="compositionally biased region" description="Basic and acidic residues" evidence="6">
    <location>
        <begin position="362"/>
        <end position="373"/>
    </location>
</feature>
<accession>A0AA89BKN7</accession>
<dbReference type="Gene3D" id="3.20.200.10">
    <property type="entry name" value="MHCK/EF2 kinase"/>
    <property type="match status" value="1"/>
</dbReference>
<evidence type="ECO:0000256" key="4">
    <source>
        <dbReference type="ARBA" id="ARBA00022777"/>
    </source>
</evidence>
<keyword evidence="5" id="KW-0067">ATP-binding</keyword>
<sequence>MNVCKCENLSLWGALDVIHSTAPFPYENGYVKFVQFDFEPKLKTKRFLIFCGSLLPVGADDGANRDVIVKCRRERPASDEYWTLYFTRMDIGRHVLSKFDDETEGKRGDYEIDFTDVSEAKFEGYSYWDEIVLTMKEYFHRKLVEGEHVIVEEYLPGKFEKFDKTVDDFVQSFQHFSYHMSEREFIFFGLEGVKFDDFYKLTVPFIHSVKKEFGPRDKGEDGITDFFINHRCNDICRKWTTPKKIRRKTKVAVDGNSDMPNVSERADGGSVELGDTGVKFDKSPAGEVVESRDNESSDEDSDNSSVSKVKLEEEYVNLNSKREESDTAASTNDLHADDASLKGSDNGALRKNRRKRQQSTENDVKSGDYKAIHPDPPVAKTETHSSCLNATKTETNSSSLNATPKMNGSCPRDEDAKKNGEVFYISDIPLDLNKSAIDQGSRQLHKTNGIIGARPQYLNNNDPKQQELNKSQRKLTNNEIVIHCDYLGERYFGSNGFRSTCIIVKCFHLYVWLIEN</sequence>
<dbReference type="PROSITE" id="PS51158">
    <property type="entry name" value="ALPHA_KINASE"/>
    <property type="match status" value="1"/>
</dbReference>